<evidence type="ECO:0000256" key="1">
    <source>
        <dbReference type="ARBA" id="ARBA00018672"/>
    </source>
</evidence>
<evidence type="ECO:0000259" key="11">
    <source>
        <dbReference type="PROSITE" id="PS51755"/>
    </source>
</evidence>
<dbReference type="AlphaFoldDB" id="N9ZPU7"/>
<dbReference type="SUPFAM" id="SSF46894">
    <property type="entry name" value="C-terminal effector domain of the bipartite response regulators"/>
    <property type="match status" value="1"/>
</dbReference>
<dbReference type="Pfam" id="PF00486">
    <property type="entry name" value="Trans_reg_C"/>
    <property type="match status" value="1"/>
</dbReference>
<dbReference type="SUPFAM" id="SSF52172">
    <property type="entry name" value="CheY-like"/>
    <property type="match status" value="1"/>
</dbReference>
<evidence type="ECO:0000313" key="12">
    <source>
        <dbReference type="EMBL" id="ENZ41841.1"/>
    </source>
</evidence>
<dbReference type="PANTHER" id="PTHR48111:SF22">
    <property type="entry name" value="REGULATOR OF RPOS"/>
    <property type="match status" value="1"/>
</dbReference>
<evidence type="ECO:0000313" key="13">
    <source>
        <dbReference type="Proteomes" id="UP000013041"/>
    </source>
</evidence>
<reference evidence="12 13" key="1">
    <citation type="submission" date="2013-01" db="EMBL/GenBank/DDBJ databases">
        <title>The Genome Sequence of Clostridium bolteae 90B8.</title>
        <authorList>
            <consortium name="The Broad Institute Genome Sequencing Platform"/>
            <person name="Earl A."/>
            <person name="Ward D."/>
            <person name="Feldgarden M."/>
            <person name="Gevers D."/>
            <person name="Courvalin P."/>
            <person name="Lambert T."/>
            <person name="Walker B."/>
            <person name="Young S.K."/>
            <person name="Zeng Q."/>
            <person name="Gargeya S."/>
            <person name="Fitzgerald M."/>
            <person name="Haas B."/>
            <person name="Abouelleil A."/>
            <person name="Alvarado L."/>
            <person name="Arachchi H.M."/>
            <person name="Berlin A.M."/>
            <person name="Chapman S.B."/>
            <person name="Dewar J."/>
            <person name="Goldberg J."/>
            <person name="Griggs A."/>
            <person name="Gujja S."/>
            <person name="Hansen M."/>
            <person name="Howarth C."/>
            <person name="Imamovic A."/>
            <person name="Larimer J."/>
            <person name="McCowan C."/>
            <person name="Murphy C."/>
            <person name="Neiman D."/>
            <person name="Pearson M."/>
            <person name="Priest M."/>
            <person name="Roberts A."/>
            <person name="Saif S."/>
            <person name="Shea T."/>
            <person name="Sisk P."/>
            <person name="Sykes S."/>
            <person name="Wortman J."/>
            <person name="Nusbaum C."/>
            <person name="Birren B."/>
        </authorList>
    </citation>
    <scope>NUCLEOTIDE SEQUENCE [LARGE SCALE GENOMIC DNA]</scope>
    <source>
        <strain evidence="12 13">90B8</strain>
    </source>
</reference>
<protein>
    <recommendedName>
        <fullName evidence="1">Stage 0 sporulation protein A homolog</fullName>
    </recommendedName>
</protein>
<keyword evidence="3" id="KW-0902">Two-component regulatory system</keyword>
<proteinExistence type="predicted"/>
<dbReference type="PROSITE" id="PS51755">
    <property type="entry name" value="OMPR_PHOB"/>
    <property type="match status" value="1"/>
</dbReference>
<evidence type="ECO:0000256" key="7">
    <source>
        <dbReference type="ARBA" id="ARBA00024867"/>
    </source>
</evidence>
<keyword evidence="2" id="KW-0597">Phosphoprotein</keyword>
<dbReference type="GO" id="GO:0032993">
    <property type="term" value="C:protein-DNA complex"/>
    <property type="evidence" value="ECO:0007669"/>
    <property type="project" value="TreeGrafter"/>
</dbReference>
<comment type="caution">
    <text evidence="8">Lacks conserved residue(s) required for the propagation of feature annotation.</text>
</comment>
<keyword evidence="5 9" id="KW-0238">DNA-binding</keyword>
<organism evidence="12 13">
    <name type="scientific">Enterocloster bolteae 90B8</name>
    <dbReference type="NCBI Taxonomy" id="997897"/>
    <lineage>
        <taxon>Bacteria</taxon>
        <taxon>Bacillati</taxon>
        <taxon>Bacillota</taxon>
        <taxon>Clostridia</taxon>
        <taxon>Lachnospirales</taxon>
        <taxon>Lachnospiraceae</taxon>
        <taxon>Enterocloster</taxon>
    </lineage>
</organism>
<evidence type="ECO:0000256" key="8">
    <source>
        <dbReference type="PROSITE-ProRule" id="PRU00169"/>
    </source>
</evidence>
<sequence>MLHSILILDDSDEEGKRIQYNFSFHGVPACYRFSYLSGSKYSVIILIGHTEKYILKNIVEIRRNSESFIIVVYKFSGLHEKIKLLELGADDYLAAPFDINELRAKAKAVLRRMHMQLNTEAFEGSCIHIKDLVVDTKHKKVCLGGREIKLTRTEYRILVYLSRNAGTILSIRQISNYVWKEHTSISTNSVICHIRNIRRKLGSDGSRQIYIETIRGRGYRITTK</sequence>
<comment type="caution">
    <text evidence="12">The sequence shown here is derived from an EMBL/GenBank/DDBJ whole genome shotgun (WGS) entry which is preliminary data.</text>
</comment>
<evidence type="ECO:0000256" key="3">
    <source>
        <dbReference type="ARBA" id="ARBA00023012"/>
    </source>
</evidence>
<keyword evidence="6" id="KW-0804">Transcription</keyword>
<keyword evidence="4" id="KW-0805">Transcription regulation</keyword>
<evidence type="ECO:0000256" key="6">
    <source>
        <dbReference type="ARBA" id="ARBA00023163"/>
    </source>
</evidence>
<dbReference type="SMART" id="SM00862">
    <property type="entry name" value="Trans_reg_C"/>
    <property type="match status" value="1"/>
</dbReference>
<dbReference type="InterPro" id="IPR016032">
    <property type="entry name" value="Sig_transdc_resp-reg_C-effctor"/>
</dbReference>
<dbReference type="CDD" id="cd00383">
    <property type="entry name" value="trans_reg_C"/>
    <property type="match status" value="1"/>
</dbReference>
<dbReference type="PROSITE" id="PS50110">
    <property type="entry name" value="RESPONSE_REGULATORY"/>
    <property type="match status" value="1"/>
</dbReference>
<dbReference type="GO" id="GO:0000976">
    <property type="term" value="F:transcription cis-regulatory region binding"/>
    <property type="evidence" value="ECO:0007669"/>
    <property type="project" value="TreeGrafter"/>
</dbReference>
<dbReference type="EMBL" id="AGYG01000009">
    <property type="protein sequence ID" value="ENZ41841.1"/>
    <property type="molecule type" value="Genomic_DNA"/>
</dbReference>
<evidence type="ECO:0000256" key="9">
    <source>
        <dbReference type="PROSITE-ProRule" id="PRU01091"/>
    </source>
</evidence>
<feature type="domain" description="Response regulatory" evidence="10">
    <location>
        <begin position="1"/>
        <end position="110"/>
    </location>
</feature>
<evidence type="ECO:0000259" key="10">
    <source>
        <dbReference type="PROSITE" id="PS50110"/>
    </source>
</evidence>
<gene>
    <name evidence="12" type="ORF">HMPREF1097_01217</name>
</gene>
<dbReference type="GO" id="GO:0006355">
    <property type="term" value="P:regulation of DNA-templated transcription"/>
    <property type="evidence" value="ECO:0007669"/>
    <property type="project" value="InterPro"/>
</dbReference>
<dbReference type="InterPro" id="IPR036388">
    <property type="entry name" value="WH-like_DNA-bd_sf"/>
</dbReference>
<dbReference type="Proteomes" id="UP000013041">
    <property type="component" value="Unassembled WGS sequence"/>
</dbReference>
<dbReference type="GO" id="GO:0005829">
    <property type="term" value="C:cytosol"/>
    <property type="evidence" value="ECO:0007669"/>
    <property type="project" value="TreeGrafter"/>
</dbReference>
<evidence type="ECO:0000256" key="2">
    <source>
        <dbReference type="ARBA" id="ARBA00022553"/>
    </source>
</evidence>
<dbReference type="GO" id="GO:0000156">
    <property type="term" value="F:phosphorelay response regulator activity"/>
    <property type="evidence" value="ECO:0007669"/>
    <property type="project" value="TreeGrafter"/>
</dbReference>
<dbReference type="PATRIC" id="fig|997897.5.peg.1296"/>
<evidence type="ECO:0000256" key="5">
    <source>
        <dbReference type="ARBA" id="ARBA00023125"/>
    </source>
</evidence>
<feature type="domain" description="OmpR/PhoB-type" evidence="11">
    <location>
        <begin position="124"/>
        <end position="223"/>
    </location>
</feature>
<dbReference type="Gene3D" id="1.10.10.10">
    <property type="entry name" value="Winged helix-like DNA-binding domain superfamily/Winged helix DNA-binding domain"/>
    <property type="match status" value="1"/>
</dbReference>
<feature type="DNA-binding region" description="OmpR/PhoB-type" evidence="9">
    <location>
        <begin position="124"/>
        <end position="223"/>
    </location>
</feature>
<name>N9ZPU7_9FIRM</name>
<comment type="function">
    <text evidence="7">May play the central regulatory role in sporulation. It may be an element of the effector pathway responsible for the activation of sporulation genes in response to nutritional stress. Spo0A may act in concert with spo0H (a sigma factor) to control the expression of some genes that are critical to the sporulation process.</text>
</comment>
<dbReference type="PANTHER" id="PTHR48111">
    <property type="entry name" value="REGULATOR OF RPOS"/>
    <property type="match status" value="1"/>
</dbReference>
<dbReference type="RefSeq" id="WP_002571488.1">
    <property type="nucleotide sequence ID" value="NZ_KB851149.1"/>
</dbReference>
<dbReference type="Gene3D" id="6.10.250.690">
    <property type="match status" value="1"/>
</dbReference>
<dbReference type="InterPro" id="IPR001789">
    <property type="entry name" value="Sig_transdc_resp-reg_receiver"/>
</dbReference>
<accession>N9ZPU7</accession>
<dbReference type="InterPro" id="IPR011006">
    <property type="entry name" value="CheY-like_superfamily"/>
</dbReference>
<dbReference type="InterPro" id="IPR001867">
    <property type="entry name" value="OmpR/PhoB-type_DNA-bd"/>
</dbReference>
<dbReference type="InterPro" id="IPR039420">
    <property type="entry name" value="WalR-like"/>
</dbReference>
<evidence type="ECO:0000256" key="4">
    <source>
        <dbReference type="ARBA" id="ARBA00023015"/>
    </source>
</evidence>
<dbReference type="HOGENOM" id="CLU_000445_30_8_9"/>